<evidence type="ECO:0000313" key="4">
    <source>
        <dbReference type="Proteomes" id="UP000031192"/>
    </source>
</evidence>
<dbReference type="Pfam" id="PF11160">
    <property type="entry name" value="Hva1_TUDOR"/>
    <property type="match status" value="1"/>
</dbReference>
<accession>A0A0B4GD01</accession>
<dbReference type="InterPro" id="IPR021331">
    <property type="entry name" value="Hva1_TUDOR"/>
</dbReference>
<organism evidence="3 4">
    <name type="scientific">Metarhizium guizhouense (strain ARSEF 977)</name>
    <dbReference type="NCBI Taxonomy" id="1276136"/>
    <lineage>
        <taxon>Eukaryota</taxon>
        <taxon>Fungi</taxon>
        <taxon>Dikarya</taxon>
        <taxon>Ascomycota</taxon>
        <taxon>Pezizomycotina</taxon>
        <taxon>Sordariomycetes</taxon>
        <taxon>Hypocreomycetidae</taxon>
        <taxon>Hypocreales</taxon>
        <taxon>Clavicipitaceae</taxon>
        <taxon>Metarhizium</taxon>
    </lineage>
</organism>
<evidence type="ECO:0000259" key="2">
    <source>
        <dbReference type="Pfam" id="PF11160"/>
    </source>
</evidence>
<feature type="region of interest" description="Disordered" evidence="1">
    <location>
        <begin position="89"/>
        <end position="286"/>
    </location>
</feature>
<dbReference type="GO" id="GO:0003677">
    <property type="term" value="F:DNA binding"/>
    <property type="evidence" value="ECO:0007669"/>
    <property type="project" value="UniProtKB-KW"/>
</dbReference>
<dbReference type="AlphaFoldDB" id="A0A0B4GD01"/>
<feature type="compositionally biased region" description="Basic and acidic residues" evidence="1">
    <location>
        <begin position="37"/>
        <end position="52"/>
    </location>
</feature>
<proteinExistence type="predicted"/>
<keyword evidence="3" id="KW-0238">DNA-binding</keyword>
<sequence>MKDKNDVISEFNDLVNMTAAELEKWLKSGDSQAVGWSKEDDGGGESVGHDSGRKIVQILKDNPQKSPDKYTDDQIQHMRKVVSYCKRHLAQESKTNDNKSAEEVKKTKSYASLKNWGHDPLKEREGDDDGDDDEDADEDDGDEDEDEDAGEDDEQDVGTKRASKDNQDGENKRQKTDKSASKNQKNGHNGAKKPANKQDTKDDAAAEQDSQPSSDEDDGQESKKTEKSDKNESSGKKEPKKGDTVSWEWGQGQPEGTVKQVKHEKASVTTKKGNTVSRDGTEEDPAVVIDAGSSKAVKLNHELN</sequence>
<comment type="caution">
    <text evidence="3">The sequence shown here is derived from an EMBL/GenBank/DDBJ whole genome shotgun (WGS) entry which is preliminary data.</text>
</comment>
<feature type="region of interest" description="Disordered" evidence="1">
    <location>
        <begin position="29"/>
        <end position="52"/>
    </location>
</feature>
<dbReference type="PANTHER" id="PTHR40630">
    <property type="entry name" value="POSSIBLE DNA-BINDING PROTEIN"/>
    <property type="match status" value="1"/>
</dbReference>
<evidence type="ECO:0000313" key="3">
    <source>
        <dbReference type="EMBL" id="KID84795.1"/>
    </source>
</evidence>
<keyword evidence="4" id="KW-1185">Reference proteome</keyword>
<feature type="compositionally biased region" description="Basic and acidic residues" evidence="1">
    <location>
        <begin position="89"/>
        <end position="106"/>
    </location>
</feature>
<gene>
    <name evidence="3" type="ORF">MGU_07945</name>
</gene>
<evidence type="ECO:0000256" key="1">
    <source>
        <dbReference type="SAM" id="MobiDB-lite"/>
    </source>
</evidence>
<dbReference type="EMBL" id="AZNH01000037">
    <property type="protein sequence ID" value="KID84795.1"/>
    <property type="molecule type" value="Genomic_DNA"/>
</dbReference>
<dbReference type="PANTHER" id="PTHR40630:SF1">
    <property type="entry name" value="DNA-BINDING PROTEIN"/>
    <property type="match status" value="1"/>
</dbReference>
<reference evidence="3 4" key="1">
    <citation type="journal article" date="2014" name="Proc. Natl. Acad. Sci. U.S.A.">
        <title>Trajectory and genomic determinants of fungal-pathogen speciation and host adaptation.</title>
        <authorList>
            <person name="Hu X."/>
            <person name="Xiao G."/>
            <person name="Zheng P."/>
            <person name="Shang Y."/>
            <person name="Su Y."/>
            <person name="Zhang X."/>
            <person name="Liu X."/>
            <person name="Zhan S."/>
            <person name="St Leger R.J."/>
            <person name="Wang C."/>
        </authorList>
    </citation>
    <scope>NUCLEOTIDE SEQUENCE [LARGE SCALE GENOMIC DNA]</scope>
    <source>
        <strain evidence="3 4">ARSEF 977</strain>
    </source>
</reference>
<dbReference type="HOGENOM" id="CLU_077179_0_0_1"/>
<dbReference type="OrthoDB" id="2131339at2759"/>
<dbReference type="InterPro" id="IPR021487">
    <property type="entry name" value="DUF3140"/>
</dbReference>
<feature type="domain" description="Hypervirulence associated protein TUDOR" evidence="2">
    <location>
        <begin position="242"/>
        <end position="303"/>
    </location>
</feature>
<dbReference type="Proteomes" id="UP000031192">
    <property type="component" value="Unassembled WGS sequence"/>
</dbReference>
<feature type="compositionally biased region" description="Basic and acidic residues" evidence="1">
    <location>
        <begin position="157"/>
        <end position="180"/>
    </location>
</feature>
<dbReference type="Pfam" id="PF11338">
    <property type="entry name" value="DUF3140"/>
    <property type="match status" value="1"/>
</dbReference>
<feature type="compositionally biased region" description="Basic and acidic residues" evidence="1">
    <location>
        <begin position="116"/>
        <end position="125"/>
    </location>
</feature>
<feature type="compositionally biased region" description="Acidic residues" evidence="1">
    <location>
        <begin position="126"/>
        <end position="156"/>
    </location>
</feature>
<name>A0A0B4GD01_METGA</name>
<protein>
    <submittedName>
        <fullName evidence="3">DNA-binding protein</fullName>
    </submittedName>
</protein>
<feature type="compositionally biased region" description="Polar residues" evidence="1">
    <location>
        <begin position="267"/>
        <end position="278"/>
    </location>
</feature>
<feature type="compositionally biased region" description="Basic and acidic residues" evidence="1">
    <location>
        <begin position="220"/>
        <end position="243"/>
    </location>
</feature>